<dbReference type="GeneID" id="8105075"/>
<keyword evidence="3" id="KW-0560">Oxidoreductase</keyword>
<evidence type="ECO:0000313" key="4">
    <source>
        <dbReference type="EMBL" id="EED20091.1"/>
    </source>
</evidence>
<sequence>MCVPYEETKDGFEMQLAVNYIGHFLLTKLLRPILVTTSKLAPKGEVRIVNVSSDGHVKLAPKQGIVFPEMNMKEYTVWTRYGHSKLANVLHTKELAKRYGDILSISLHLGTVKTSALLDKRD</sequence>
<dbReference type="GO" id="GO:0016491">
    <property type="term" value="F:oxidoreductase activity"/>
    <property type="evidence" value="ECO:0007669"/>
    <property type="project" value="UniProtKB-KW"/>
</dbReference>
<evidence type="ECO:0000256" key="2">
    <source>
        <dbReference type="ARBA" id="ARBA00022857"/>
    </source>
</evidence>
<evidence type="ECO:0000313" key="5">
    <source>
        <dbReference type="Proteomes" id="UP000001745"/>
    </source>
</evidence>
<dbReference type="OMA" id="ANGHKIQ"/>
<dbReference type="PhylomeDB" id="B8M5W4"/>
<organism evidence="4 5">
    <name type="scientific">Talaromyces stipitatus (strain ATCC 10500 / CBS 375.48 / QM 6759 / NRRL 1006)</name>
    <name type="common">Penicillium stipitatum</name>
    <dbReference type="NCBI Taxonomy" id="441959"/>
    <lineage>
        <taxon>Eukaryota</taxon>
        <taxon>Fungi</taxon>
        <taxon>Dikarya</taxon>
        <taxon>Ascomycota</taxon>
        <taxon>Pezizomycotina</taxon>
        <taxon>Eurotiomycetes</taxon>
        <taxon>Eurotiomycetidae</taxon>
        <taxon>Eurotiales</taxon>
        <taxon>Trichocomaceae</taxon>
        <taxon>Talaromyces</taxon>
        <taxon>Talaromyces sect. Talaromyces</taxon>
    </lineage>
</organism>
<proteinExistence type="inferred from homology"/>
<dbReference type="RefSeq" id="XP_002480525.1">
    <property type="nucleotide sequence ID" value="XM_002480480.1"/>
</dbReference>
<dbReference type="AlphaFoldDB" id="B8M5W4"/>
<protein>
    <submittedName>
        <fullName evidence="4">Short-chain dehydrogenase, putative</fullName>
    </submittedName>
</protein>
<accession>B8M5W4</accession>
<name>B8M5W4_TALSN</name>
<comment type="similarity">
    <text evidence="1">Belongs to the short-chain dehydrogenases/reductases (SDR) family.</text>
</comment>
<dbReference type="eggNOG" id="KOG1208">
    <property type="taxonomic scope" value="Eukaryota"/>
</dbReference>
<dbReference type="STRING" id="441959.B8M5W4"/>
<evidence type="ECO:0000256" key="1">
    <source>
        <dbReference type="ARBA" id="ARBA00006484"/>
    </source>
</evidence>
<dbReference type="InterPro" id="IPR036291">
    <property type="entry name" value="NAD(P)-bd_dom_sf"/>
</dbReference>
<dbReference type="Proteomes" id="UP000001745">
    <property type="component" value="Unassembled WGS sequence"/>
</dbReference>
<dbReference type="SUPFAM" id="SSF51735">
    <property type="entry name" value="NAD(P)-binding Rossmann-fold domains"/>
    <property type="match status" value="1"/>
</dbReference>
<reference evidence="5" key="1">
    <citation type="journal article" date="2015" name="Genome Announc.">
        <title>Genome sequence of the AIDS-associated pathogen Penicillium marneffei (ATCC18224) and its near taxonomic relative Talaromyces stipitatus (ATCC10500).</title>
        <authorList>
            <person name="Nierman W.C."/>
            <person name="Fedorova-Abrams N.D."/>
            <person name="Andrianopoulos A."/>
        </authorList>
    </citation>
    <scope>NUCLEOTIDE SEQUENCE [LARGE SCALE GENOMIC DNA]</scope>
    <source>
        <strain evidence="5">ATCC 10500 / CBS 375.48 / QM 6759 / NRRL 1006</strain>
    </source>
</reference>
<keyword evidence="5" id="KW-1185">Reference proteome</keyword>
<dbReference type="HOGENOM" id="CLU_2028285_0_0_1"/>
<dbReference type="OrthoDB" id="191139at2759"/>
<dbReference type="EMBL" id="EQ962654">
    <property type="protein sequence ID" value="EED20091.1"/>
    <property type="molecule type" value="Genomic_DNA"/>
</dbReference>
<keyword evidence="2" id="KW-0521">NADP</keyword>
<gene>
    <name evidence="4" type="ORF">TSTA_033370</name>
</gene>
<dbReference type="Gene3D" id="3.40.50.720">
    <property type="entry name" value="NAD(P)-binding Rossmann-like Domain"/>
    <property type="match status" value="1"/>
</dbReference>
<dbReference type="PANTHER" id="PTHR24320:SF282">
    <property type="entry name" value="WW DOMAIN-CONTAINING OXIDOREDUCTASE"/>
    <property type="match status" value="1"/>
</dbReference>
<dbReference type="InParanoid" id="B8M5W4"/>
<dbReference type="VEuPathDB" id="FungiDB:TSTA_033370"/>
<evidence type="ECO:0000256" key="3">
    <source>
        <dbReference type="ARBA" id="ARBA00023002"/>
    </source>
</evidence>
<dbReference type="PANTHER" id="PTHR24320">
    <property type="entry name" value="RETINOL DEHYDROGENASE"/>
    <property type="match status" value="1"/>
</dbReference>